<dbReference type="EMBL" id="MCFL01000001">
    <property type="protein sequence ID" value="ORZ41676.1"/>
    <property type="molecule type" value="Genomic_DNA"/>
</dbReference>
<reference evidence="1 2" key="1">
    <citation type="submission" date="2016-07" db="EMBL/GenBank/DDBJ databases">
        <title>Pervasive Adenine N6-methylation of Active Genes in Fungi.</title>
        <authorList>
            <consortium name="DOE Joint Genome Institute"/>
            <person name="Mondo S.J."/>
            <person name="Dannebaum R.O."/>
            <person name="Kuo R.C."/>
            <person name="Labutti K."/>
            <person name="Haridas S."/>
            <person name="Kuo A."/>
            <person name="Salamov A."/>
            <person name="Ahrendt S.R."/>
            <person name="Lipzen A."/>
            <person name="Sullivan W."/>
            <person name="Andreopoulos W.B."/>
            <person name="Clum A."/>
            <person name="Lindquist E."/>
            <person name="Daum C."/>
            <person name="Ramamoorthy G.K."/>
            <person name="Gryganskyi A."/>
            <person name="Culley D."/>
            <person name="Magnuson J.K."/>
            <person name="James T.Y."/>
            <person name="O'Malley M.A."/>
            <person name="Stajich J.E."/>
            <person name="Spatafora J.W."/>
            <person name="Visel A."/>
            <person name="Grigoriev I.V."/>
        </authorList>
    </citation>
    <scope>NUCLEOTIDE SEQUENCE [LARGE SCALE GENOMIC DNA]</scope>
    <source>
        <strain evidence="1 2">PL171</strain>
    </source>
</reference>
<sequence>EWMAEAKAVARLIRLMDSHDPSDKDWMDYLDSVAPVLVVDGDDGMASEIAVNWAAVRTEEINQLGAPAARDWCLRTGLTRPSE</sequence>
<evidence type="ECO:0000313" key="2">
    <source>
        <dbReference type="Proteomes" id="UP000193411"/>
    </source>
</evidence>
<evidence type="ECO:0000313" key="1">
    <source>
        <dbReference type="EMBL" id="ORZ41676.1"/>
    </source>
</evidence>
<dbReference type="Proteomes" id="UP000193411">
    <property type="component" value="Unassembled WGS sequence"/>
</dbReference>
<comment type="caution">
    <text evidence="1">The sequence shown here is derived from an EMBL/GenBank/DDBJ whole genome shotgun (WGS) entry which is preliminary data.</text>
</comment>
<protein>
    <submittedName>
        <fullName evidence="1">Uncharacterized protein</fullName>
    </submittedName>
</protein>
<gene>
    <name evidence="1" type="ORF">BCR44DRAFT_39267</name>
</gene>
<accession>A0A1Y2I490</accession>
<feature type="non-terminal residue" evidence="1">
    <location>
        <position position="1"/>
    </location>
</feature>
<dbReference type="AlphaFoldDB" id="A0A1Y2I490"/>
<proteinExistence type="predicted"/>
<name>A0A1Y2I490_9FUNG</name>
<organism evidence="1 2">
    <name type="scientific">Catenaria anguillulae PL171</name>
    <dbReference type="NCBI Taxonomy" id="765915"/>
    <lineage>
        <taxon>Eukaryota</taxon>
        <taxon>Fungi</taxon>
        <taxon>Fungi incertae sedis</taxon>
        <taxon>Blastocladiomycota</taxon>
        <taxon>Blastocladiomycetes</taxon>
        <taxon>Blastocladiales</taxon>
        <taxon>Catenariaceae</taxon>
        <taxon>Catenaria</taxon>
    </lineage>
</organism>
<keyword evidence="2" id="KW-1185">Reference proteome</keyword>